<feature type="compositionally biased region" description="Basic residues" evidence="1">
    <location>
        <begin position="31"/>
        <end position="40"/>
    </location>
</feature>
<sequence>MSNPQDNPGTPPPPSPSGSSTPHPPRTTTQPRRRQVKMLARKTVATSALSKKLYKKLKLSQAQDSENSDDSFKSDSEGEGTGSFDSEKAQNSPSKVSSTLGENSENSYLWVEHANVEERGKKSGGSGSGEAAEGLVNLSSHADEPGSSIETLEYLLKKVDASYDPKKRRTLTPKAPSTAKPSKKRKASSQTTTEIPLPKGISTRSRVK</sequence>
<dbReference type="PaxDb" id="4097-A0A1S4CQI3"/>
<organism evidence="2">
    <name type="scientific">Nicotiana tabacum</name>
    <name type="common">Common tobacco</name>
    <dbReference type="NCBI Taxonomy" id="4097"/>
    <lineage>
        <taxon>Eukaryota</taxon>
        <taxon>Viridiplantae</taxon>
        <taxon>Streptophyta</taxon>
        <taxon>Embryophyta</taxon>
        <taxon>Tracheophyta</taxon>
        <taxon>Spermatophyta</taxon>
        <taxon>Magnoliopsida</taxon>
        <taxon>eudicotyledons</taxon>
        <taxon>Gunneridae</taxon>
        <taxon>Pentapetalae</taxon>
        <taxon>asterids</taxon>
        <taxon>lamiids</taxon>
        <taxon>Solanales</taxon>
        <taxon>Solanaceae</taxon>
        <taxon>Nicotianoideae</taxon>
        <taxon>Nicotianeae</taxon>
        <taxon>Nicotiana</taxon>
    </lineage>
</organism>
<gene>
    <name evidence="2" type="primary">LOC107821411</name>
</gene>
<dbReference type="RefSeq" id="XP_016503330.1">
    <property type="nucleotide sequence ID" value="XM_016647844.1"/>
</dbReference>
<evidence type="ECO:0000256" key="1">
    <source>
        <dbReference type="SAM" id="MobiDB-lite"/>
    </source>
</evidence>
<dbReference type="KEGG" id="nta:107821411"/>
<feature type="region of interest" description="Disordered" evidence="1">
    <location>
        <begin position="1"/>
        <end position="147"/>
    </location>
</feature>
<dbReference type="AlphaFoldDB" id="A0A1S4CQI3"/>
<reference evidence="2" key="1">
    <citation type="submission" date="2025-08" db="UniProtKB">
        <authorList>
            <consortium name="RefSeq"/>
        </authorList>
    </citation>
    <scope>IDENTIFICATION</scope>
</reference>
<feature type="compositionally biased region" description="Low complexity" evidence="1">
    <location>
        <begin position="17"/>
        <end position="30"/>
    </location>
</feature>
<accession>A0A1S4CQI3</accession>
<feature type="region of interest" description="Disordered" evidence="1">
    <location>
        <begin position="160"/>
        <end position="208"/>
    </location>
</feature>
<proteinExistence type="predicted"/>
<evidence type="ECO:0000313" key="2">
    <source>
        <dbReference type="RefSeq" id="XP_016503330.1"/>
    </source>
</evidence>
<name>A0A1S4CQI3_TOBAC</name>
<protein>
    <submittedName>
        <fullName evidence="2">Uncharacterized protein</fullName>
    </submittedName>
</protein>
<feature type="compositionally biased region" description="Polar residues" evidence="1">
    <location>
        <begin position="89"/>
        <end position="107"/>
    </location>
</feature>